<dbReference type="EMBL" id="JADFTS010000004">
    <property type="protein sequence ID" value="KAF9612034.1"/>
    <property type="molecule type" value="Genomic_DNA"/>
</dbReference>
<proteinExistence type="predicted"/>
<dbReference type="OrthoDB" id="540873at2759"/>
<dbReference type="GO" id="GO:0006412">
    <property type="term" value="P:translation"/>
    <property type="evidence" value="ECO:0007669"/>
    <property type="project" value="InterPro"/>
</dbReference>
<gene>
    <name evidence="2" type="ORF">IFM89_037492</name>
</gene>
<dbReference type="SUPFAM" id="SSF56053">
    <property type="entry name" value="Ribosomal protein L6"/>
    <property type="match status" value="1"/>
</dbReference>
<dbReference type="Gene3D" id="3.90.930.12">
    <property type="entry name" value="Ribosomal protein L6, alpha-beta domain"/>
    <property type="match status" value="1"/>
</dbReference>
<dbReference type="GO" id="GO:0005840">
    <property type="term" value="C:ribosome"/>
    <property type="evidence" value="ECO:0007669"/>
    <property type="project" value="InterPro"/>
</dbReference>
<sequence>MASSLTSSCNLRSDFLGKRNRIRVASVPITHVGFSRKIVECKESRIGKHPIEVPTTVTLTLEGQSLNVKGPLGELSRSYPREVKLERLESGQIKVSKAMDTRRANQMHGLFRSLLVWSGVWPELELAHETSRDLVSLMDSKT</sequence>
<dbReference type="GO" id="GO:0019843">
    <property type="term" value="F:rRNA binding"/>
    <property type="evidence" value="ECO:0007669"/>
    <property type="project" value="InterPro"/>
</dbReference>
<name>A0A835I7Y4_9MAGN</name>
<dbReference type="GO" id="GO:0003735">
    <property type="term" value="F:structural constituent of ribosome"/>
    <property type="evidence" value="ECO:0007669"/>
    <property type="project" value="InterPro"/>
</dbReference>
<organism evidence="2 3">
    <name type="scientific">Coptis chinensis</name>
    <dbReference type="NCBI Taxonomy" id="261450"/>
    <lineage>
        <taxon>Eukaryota</taxon>
        <taxon>Viridiplantae</taxon>
        <taxon>Streptophyta</taxon>
        <taxon>Embryophyta</taxon>
        <taxon>Tracheophyta</taxon>
        <taxon>Spermatophyta</taxon>
        <taxon>Magnoliopsida</taxon>
        <taxon>Ranunculales</taxon>
        <taxon>Ranunculaceae</taxon>
        <taxon>Coptidoideae</taxon>
        <taxon>Coptis</taxon>
    </lineage>
</organism>
<reference evidence="2 3" key="1">
    <citation type="submission" date="2020-10" db="EMBL/GenBank/DDBJ databases">
        <title>The Coptis chinensis genome and diversification of protoberbering-type alkaloids.</title>
        <authorList>
            <person name="Wang B."/>
            <person name="Shu S."/>
            <person name="Song C."/>
            <person name="Liu Y."/>
        </authorList>
    </citation>
    <scope>NUCLEOTIDE SEQUENCE [LARGE SCALE GENOMIC DNA]</scope>
    <source>
        <strain evidence="2">HL-2020</strain>
        <tissue evidence="2">Leaf</tissue>
    </source>
</reference>
<feature type="domain" description="Large ribosomal subunit protein uL6 alpha-beta" evidence="1">
    <location>
        <begin position="53"/>
        <end position="115"/>
    </location>
</feature>
<dbReference type="InterPro" id="IPR020040">
    <property type="entry name" value="Ribosomal_uL6_a/b-dom"/>
</dbReference>
<dbReference type="Pfam" id="PF00347">
    <property type="entry name" value="Ribosomal_L6"/>
    <property type="match status" value="1"/>
</dbReference>
<evidence type="ECO:0000313" key="3">
    <source>
        <dbReference type="Proteomes" id="UP000631114"/>
    </source>
</evidence>
<accession>A0A835I7Y4</accession>
<keyword evidence="3" id="KW-1185">Reference proteome</keyword>
<comment type="caution">
    <text evidence="2">The sequence shown here is derived from an EMBL/GenBank/DDBJ whole genome shotgun (WGS) entry which is preliminary data.</text>
</comment>
<evidence type="ECO:0000313" key="2">
    <source>
        <dbReference type="EMBL" id="KAF9612034.1"/>
    </source>
</evidence>
<dbReference type="InterPro" id="IPR036789">
    <property type="entry name" value="Ribosomal_uL6-like_a/b-dom_sf"/>
</dbReference>
<dbReference type="AlphaFoldDB" id="A0A835I7Y4"/>
<protein>
    <recommendedName>
        <fullName evidence="1">Large ribosomal subunit protein uL6 alpha-beta domain-containing protein</fullName>
    </recommendedName>
</protein>
<dbReference type="Proteomes" id="UP000631114">
    <property type="component" value="Unassembled WGS sequence"/>
</dbReference>
<evidence type="ECO:0000259" key="1">
    <source>
        <dbReference type="Pfam" id="PF00347"/>
    </source>
</evidence>